<dbReference type="InterPro" id="IPR001623">
    <property type="entry name" value="DnaJ_domain"/>
</dbReference>
<dbReference type="PANTHER" id="PTHR43948">
    <property type="entry name" value="DNAJ HOMOLOG SUBFAMILY B"/>
    <property type="match status" value="1"/>
</dbReference>
<dbReference type="GO" id="GO:0005737">
    <property type="term" value="C:cytoplasm"/>
    <property type="evidence" value="ECO:0007669"/>
    <property type="project" value="TreeGrafter"/>
</dbReference>
<comment type="caution">
    <text evidence="2">The sequence shown here is derived from an EMBL/GenBank/DDBJ whole genome shotgun (WGS) entry which is preliminary data.</text>
</comment>
<accession>A0A9P1C042</accession>
<protein>
    <recommendedName>
        <fullName evidence="1">J domain-containing protein</fullName>
    </recommendedName>
</protein>
<dbReference type="PANTHER" id="PTHR43948:SF10">
    <property type="entry name" value="MRJ, ISOFORM E"/>
    <property type="match status" value="1"/>
</dbReference>
<dbReference type="PRINTS" id="PR00625">
    <property type="entry name" value="JDOMAIN"/>
</dbReference>
<dbReference type="Proteomes" id="UP001152797">
    <property type="component" value="Unassembled WGS sequence"/>
</dbReference>
<proteinExistence type="predicted"/>
<dbReference type="CDD" id="cd06257">
    <property type="entry name" value="DnaJ"/>
    <property type="match status" value="1"/>
</dbReference>
<dbReference type="SUPFAM" id="SSF46565">
    <property type="entry name" value="Chaperone J-domain"/>
    <property type="match status" value="1"/>
</dbReference>
<dbReference type="PROSITE" id="PS00636">
    <property type="entry name" value="DNAJ_1"/>
    <property type="match status" value="1"/>
</dbReference>
<dbReference type="Pfam" id="PF00226">
    <property type="entry name" value="DnaJ"/>
    <property type="match status" value="1"/>
</dbReference>
<dbReference type="SMART" id="SM00271">
    <property type="entry name" value="DnaJ"/>
    <property type="match status" value="1"/>
</dbReference>
<dbReference type="InterPro" id="IPR036869">
    <property type="entry name" value="J_dom_sf"/>
</dbReference>
<evidence type="ECO:0000313" key="3">
    <source>
        <dbReference type="EMBL" id="CAL1136025.1"/>
    </source>
</evidence>
<dbReference type="GO" id="GO:0051082">
    <property type="term" value="F:unfolded protein binding"/>
    <property type="evidence" value="ECO:0007669"/>
    <property type="project" value="TreeGrafter"/>
</dbReference>
<sequence length="177" mass="18984">MPLDYYQVLGLAKTASADEIRRAYKQQALRHHPDKNPENVEEATAKFKLVSEAYSVLNDPARRAAYDAGKLGSDREDETGSNFTANMAHDLFAEVFGSEFARKFAEAAGNASSAVAGTIDFVAETETFKAAKRATASGLNKAAESVGQSQVVRSAVAKHLGSLTDQANVRVAEKAPF</sequence>
<reference evidence="3" key="2">
    <citation type="submission" date="2024-04" db="EMBL/GenBank/DDBJ databases">
        <authorList>
            <person name="Chen Y."/>
            <person name="Shah S."/>
            <person name="Dougan E. K."/>
            <person name="Thang M."/>
            <person name="Chan C."/>
        </authorList>
    </citation>
    <scope>NUCLEOTIDE SEQUENCE [LARGE SCALE GENOMIC DNA]</scope>
</reference>
<dbReference type="EMBL" id="CAMXCT030000735">
    <property type="protein sequence ID" value="CAL4769962.1"/>
    <property type="molecule type" value="Genomic_DNA"/>
</dbReference>
<dbReference type="PROSITE" id="PS50076">
    <property type="entry name" value="DNAJ_2"/>
    <property type="match status" value="1"/>
</dbReference>
<dbReference type="GO" id="GO:0044183">
    <property type="term" value="F:protein folding chaperone"/>
    <property type="evidence" value="ECO:0007669"/>
    <property type="project" value="TreeGrafter"/>
</dbReference>
<evidence type="ECO:0000313" key="2">
    <source>
        <dbReference type="EMBL" id="CAI3982650.1"/>
    </source>
</evidence>
<dbReference type="InterPro" id="IPR018253">
    <property type="entry name" value="DnaJ_domain_CS"/>
</dbReference>
<dbReference type="GO" id="GO:0051087">
    <property type="term" value="F:protein-folding chaperone binding"/>
    <property type="evidence" value="ECO:0007669"/>
    <property type="project" value="TreeGrafter"/>
</dbReference>
<feature type="domain" description="J" evidence="1">
    <location>
        <begin position="4"/>
        <end position="70"/>
    </location>
</feature>
<gene>
    <name evidence="2" type="ORF">C1SCF055_LOCUS10324</name>
</gene>
<name>A0A9P1C042_9DINO</name>
<evidence type="ECO:0000259" key="1">
    <source>
        <dbReference type="PROSITE" id="PS50076"/>
    </source>
</evidence>
<dbReference type="EMBL" id="CAMXCT010000735">
    <property type="protein sequence ID" value="CAI3982650.1"/>
    <property type="molecule type" value="Genomic_DNA"/>
</dbReference>
<dbReference type="EMBL" id="CAMXCT020000735">
    <property type="protein sequence ID" value="CAL1136025.1"/>
    <property type="molecule type" value="Genomic_DNA"/>
</dbReference>
<dbReference type="GO" id="GO:0005634">
    <property type="term" value="C:nucleus"/>
    <property type="evidence" value="ECO:0007669"/>
    <property type="project" value="TreeGrafter"/>
</dbReference>
<evidence type="ECO:0000313" key="4">
    <source>
        <dbReference type="Proteomes" id="UP001152797"/>
    </source>
</evidence>
<keyword evidence="4" id="KW-1185">Reference proteome</keyword>
<reference evidence="2" key="1">
    <citation type="submission" date="2022-10" db="EMBL/GenBank/DDBJ databases">
        <authorList>
            <person name="Chen Y."/>
            <person name="Dougan E. K."/>
            <person name="Chan C."/>
            <person name="Rhodes N."/>
            <person name="Thang M."/>
        </authorList>
    </citation>
    <scope>NUCLEOTIDE SEQUENCE</scope>
</reference>
<dbReference type="Gene3D" id="1.10.287.110">
    <property type="entry name" value="DnaJ domain"/>
    <property type="match status" value="1"/>
</dbReference>
<dbReference type="AlphaFoldDB" id="A0A9P1C042"/>
<organism evidence="2">
    <name type="scientific">Cladocopium goreaui</name>
    <dbReference type="NCBI Taxonomy" id="2562237"/>
    <lineage>
        <taxon>Eukaryota</taxon>
        <taxon>Sar</taxon>
        <taxon>Alveolata</taxon>
        <taxon>Dinophyceae</taxon>
        <taxon>Suessiales</taxon>
        <taxon>Symbiodiniaceae</taxon>
        <taxon>Cladocopium</taxon>
    </lineage>
</organism>
<dbReference type="OrthoDB" id="424103at2759"/>